<accession>A0A815VLL3</accession>
<protein>
    <submittedName>
        <fullName evidence="1">Uncharacterized protein</fullName>
    </submittedName>
</protein>
<organism evidence="1 2">
    <name type="scientific">Rotaria sordida</name>
    <dbReference type="NCBI Taxonomy" id="392033"/>
    <lineage>
        <taxon>Eukaryota</taxon>
        <taxon>Metazoa</taxon>
        <taxon>Spiralia</taxon>
        <taxon>Gnathifera</taxon>
        <taxon>Rotifera</taxon>
        <taxon>Eurotatoria</taxon>
        <taxon>Bdelloidea</taxon>
        <taxon>Philodinida</taxon>
        <taxon>Philodinidae</taxon>
        <taxon>Rotaria</taxon>
    </lineage>
</organism>
<gene>
    <name evidence="1" type="ORF">ZHD862_LOCUS38774</name>
</gene>
<feature type="non-terminal residue" evidence="1">
    <location>
        <position position="47"/>
    </location>
</feature>
<dbReference type="EMBL" id="CAJNOT010010862">
    <property type="protein sequence ID" value="CAF1531998.1"/>
    <property type="molecule type" value="Genomic_DNA"/>
</dbReference>
<evidence type="ECO:0000313" key="2">
    <source>
        <dbReference type="Proteomes" id="UP000663864"/>
    </source>
</evidence>
<evidence type="ECO:0000313" key="1">
    <source>
        <dbReference type="EMBL" id="CAF1531998.1"/>
    </source>
</evidence>
<sequence length="47" mass="5494">MERKKKQMIEKLKTGEFIATVEPPSSSYGSFLEHLLHIKCLNNEYQP</sequence>
<name>A0A815VLL3_9BILA</name>
<reference evidence="1" key="1">
    <citation type="submission" date="2021-02" db="EMBL/GenBank/DDBJ databases">
        <authorList>
            <person name="Nowell W R."/>
        </authorList>
    </citation>
    <scope>NUCLEOTIDE SEQUENCE</scope>
</reference>
<proteinExistence type="predicted"/>
<comment type="caution">
    <text evidence="1">The sequence shown here is derived from an EMBL/GenBank/DDBJ whole genome shotgun (WGS) entry which is preliminary data.</text>
</comment>
<dbReference type="Proteomes" id="UP000663864">
    <property type="component" value="Unassembled WGS sequence"/>
</dbReference>
<dbReference type="AlphaFoldDB" id="A0A815VLL3"/>